<keyword evidence="4" id="KW-1185">Reference proteome</keyword>
<name>A0A830I5M8_9CHLO</name>
<comment type="caution">
    <text evidence="3">The sequence shown here is derived from an EMBL/GenBank/DDBJ whole genome shotgun (WGS) entry which is preliminary data.</text>
</comment>
<organism evidence="3 4">
    <name type="scientific">Pycnococcus provasolii</name>
    <dbReference type="NCBI Taxonomy" id="41880"/>
    <lineage>
        <taxon>Eukaryota</taxon>
        <taxon>Viridiplantae</taxon>
        <taxon>Chlorophyta</taxon>
        <taxon>Pseudoscourfieldiophyceae</taxon>
        <taxon>Pseudoscourfieldiales</taxon>
        <taxon>Pycnococcaceae</taxon>
        <taxon>Pycnococcus</taxon>
    </lineage>
</organism>
<feature type="region of interest" description="Disordered" evidence="1">
    <location>
        <begin position="186"/>
        <end position="207"/>
    </location>
</feature>
<dbReference type="AlphaFoldDB" id="A0A830I5M8"/>
<dbReference type="InterPro" id="IPR018649">
    <property type="entry name" value="SHOCT"/>
</dbReference>
<gene>
    <name evidence="3" type="ORF">PPROV_001106700</name>
</gene>
<evidence type="ECO:0000313" key="3">
    <source>
        <dbReference type="EMBL" id="GHP12339.1"/>
    </source>
</evidence>
<protein>
    <recommendedName>
        <fullName evidence="2">SHOCT domain-containing protein</fullName>
    </recommendedName>
</protein>
<proteinExistence type="predicted"/>
<reference evidence="3" key="1">
    <citation type="submission" date="2020-10" db="EMBL/GenBank/DDBJ databases">
        <title>Unveiling of a novel bifunctional photoreceptor, Dualchrome1, isolated from a cosmopolitan green alga.</title>
        <authorList>
            <person name="Suzuki S."/>
            <person name="Kawachi M."/>
        </authorList>
    </citation>
    <scope>NUCLEOTIDE SEQUENCE</scope>
    <source>
        <strain evidence="3">NIES 2893</strain>
    </source>
</reference>
<evidence type="ECO:0000259" key="2">
    <source>
        <dbReference type="Pfam" id="PF09851"/>
    </source>
</evidence>
<feature type="domain" description="SHOCT" evidence="2">
    <location>
        <begin position="209"/>
        <end position="236"/>
    </location>
</feature>
<dbReference type="Pfam" id="PF09851">
    <property type="entry name" value="SHOCT"/>
    <property type="match status" value="1"/>
</dbReference>
<dbReference type="Proteomes" id="UP000660262">
    <property type="component" value="Unassembled WGS sequence"/>
</dbReference>
<evidence type="ECO:0000313" key="4">
    <source>
        <dbReference type="Proteomes" id="UP000660262"/>
    </source>
</evidence>
<evidence type="ECO:0000256" key="1">
    <source>
        <dbReference type="SAM" id="MobiDB-lite"/>
    </source>
</evidence>
<dbReference type="EMBL" id="BNJQ01000040">
    <property type="protein sequence ID" value="GHP12339.1"/>
    <property type="molecule type" value="Genomic_DNA"/>
</dbReference>
<accession>A0A830I5M8</accession>
<sequence length="239" mass="25695">MYSSSSSPSARLLSGATHDDLTRVSASLTANERILAVWKVDEDSKRAMANSFFVPFVCPCFWPHLLMCSPLFCAMYYGQRASLDGLTFFVTNENLYVESHVESKCCSTGRDSGFVKLTDISGIYVNNKGEGCAGACGASSVNVGVPLGSPLISGGGKKNRLNLTCNMPCDDPQTVSDIIRKAKDAADSRLRGAGPMQPPPTVETSGPVDQLKQLKSLLDSGVLTQREFDEKKAVLLSRI</sequence>